<sequence>MNTMISPPPLPKAVPAPAASLQSHHHALNLTSHHNLLLLPPPAKPSSPRRPEEPSRSPLRVLETPSRPIKKEGPRPTRKSSTTDVLRLMDALALPVPPETYLSLVKECTLSGDSDEALELHRHLKRSGHRPSLGLLNRVLLMHVSCGCVRAARQLFDEMFQRDFLSWAVMFAAFMEQGDYEEAMRMFLGIRDRFGPSEVPSWMVSCVLTACVCSMNVELGKQVHGWVLKTGNSKDKPIQSCLMNFYGKFGNGNSAITLFNGLPHPDFEKMDRTGMRNRCRIISRALKASGGINDGGHCGKQIHANAIKVGVKNHGLVQCGLVYMYARHGLLINARRVYDEMATNKRRYAVCSNSLIKGYLRHGYSVEAIKLLYEMTAEGIRCPEALLDKVRVLSGS</sequence>
<protein>
    <submittedName>
        <fullName evidence="1">Uncharacterized protein</fullName>
    </submittedName>
</protein>
<name>A0A2I0JLR6_PUNGR</name>
<dbReference type="AlphaFoldDB" id="A0A2I0JLR6"/>
<keyword evidence="2" id="KW-1185">Reference proteome</keyword>
<dbReference type="GeneID" id="116207460"/>
<dbReference type="STRING" id="22663.A0A2I0JLR6"/>
<dbReference type="Proteomes" id="UP000233551">
    <property type="component" value="Unassembled WGS sequence"/>
</dbReference>
<dbReference type="InterPro" id="IPR002885">
    <property type="entry name" value="PPR_rpt"/>
</dbReference>
<dbReference type="PROSITE" id="PS51375">
    <property type="entry name" value="PPR"/>
    <property type="match status" value="2"/>
</dbReference>
<dbReference type="GO" id="GO:0009451">
    <property type="term" value="P:RNA modification"/>
    <property type="evidence" value="ECO:0007669"/>
    <property type="project" value="InterPro"/>
</dbReference>
<comment type="caution">
    <text evidence="1">The sequence shown here is derived from an EMBL/GenBank/DDBJ whole genome shotgun (WGS) entry which is preliminary data.</text>
</comment>
<evidence type="ECO:0000313" key="1">
    <source>
        <dbReference type="EMBL" id="PKI57245.1"/>
    </source>
</evidence>
<proteinExistence type="predicted"/>
<dbReference type="GO" id="GO:0003723">
    <property type="term" value="F:RNA binding"/>
    <property type="evidence" value="ECO:0007669"/>
    <property type="project" value="InterPro"/>
</dbReference>
<dbReference type="NCBIfam" id="TIGR00756">
    <property type="entry name" value="PPR"/>
    <property type="match status" value="1"/>
</dbReference>
<evidence type="ECO:0000313" key="2">
    <source>
        <dbReference type="Proteomes" id="UP000233551"/>
    </source>
</evidence>
<dbReference type="InterPro" id="IPR046960">
    <property type="entry name" value="PPR_At4g14850-like_plant"/>
</dbReference>
<organism evidence="1 2">
    <name type="scientific">Punica granatum</name>
    <name type="common">Pomegranate</name>
    <dbReference type="NCBI Taxonomy" id="22663"/>
    <lineage>
        <taxon>Eukaryota</taxon>
        <taxon>Viridiplantae</taxon>
        <taxon>Streptophyta</taxon>
        <taxon>Embryophyta</taxon>
        <taxon>Tracheophyta</taxon>
        <taxon>Spermatophyta</taxon>
        <taxon>Magnoliopsida</taxon>
        <taxon>eudicotyledons</taxon>
        <taxon>Gunneridae</taxon>
        <taxon>Pentapetalae</taxon>
        <taxon>rosids</taxon>
        <taxon>malvids</taxon>
        <taxon>Myrtales</taxon>
        <taxon>Lythraceae</taxon>
        <taxon>Punica</taxon>
    </lineage>
</organism>
<dbReference type="EMBL" id="PGOL01001521">
    <property type="protein sequence ID" value="PKI57245.1"/>
    <property type="molecule type" value="Genomic_DNA"/>
</dbReference>
<dbReference type="PANTHER" id="PTHR47926">
    <property type="entry name" value="PENTATRICOPEPTIDE REPEAT-CONTAINING PROTEIN"/>
    <property type="match status" value="1"/>
</dbReference>
<accession>A0A2I0JLR6</accession>
<dbReference type="InterPro" id="IPR011990">
    <property type="entry name" value="TPR-like_helical_dom_sf"/>
</dbReference>
<gene>
    <name evidence="1" type="ORF">CRG98_022342</name>
</gene>
<reference evidence="1 2" key="1">
    <citation type="submission" date="2017-11" db="EMBL/GenBank/DDBJ databases">
        <title>De-novo sequencing of pomegranate (Punica granatum L.) genome.</title>
        <authorList>
            <person name="Akparov Z."/>
            <person name="Amiraslanov A."/>
            <person name="Hajiyeva S."/>
            <person name="Abbasov M."/>
            <person name="Kaur K."/>
            <person name="Hamwieh A."/>
            <person name="Solovyev V."/>
            <person name="Salamov A."/>
            <person name="Braich B."/>
            <person name="Kosarev P."/>
            <person name="Mahmoud A."/>
            <person name="Hajiyev E."/>
            <person name="Babayeva S."/>
            <person name="Izzatullayeva V."/>
            <person name="Mammadov A."/>
            <person name="Mammadov A."/>
            <person name="Sharifova S."/>
            <person name="Ojaghi J."/>
            <person name="Eynullazada K."/>
            <person name="Bayramov B."/>
            <person name="Abdulazimova A."/>
            <person name="Shahmuradov I."/>
        </authorList>
    </citation>
    <scope>NUCLEOTIDE SEQUENCE [LARGE SCALE GENOMIC DNA]</scope>
    <source>
        <strain evidence="2">cv. AG2017</strain>
        <tissue evidence="1">Leaf</tissue>
    </source>
</reference>
<dbReference type="OrthoDB" id="1893323at2759"/>
<dbReference type="PANTHER" id="PTHR47926:SF361">
    <property type="entry name" value="PENTACOTRIPEPTIDE-REPEAT REGION OF PRORP DOMAIN-CONTAINING PROTEIN"/>
    <property type="match status" value="1"/>
</dbReference>
<dbReference type="Pfam" id="PF01535">
    <property type="entry name" value="PPR"/>
    <property type="match status" value="5"/>
</dbReference>
<dbReference type="Gene3D" id="1.25.40.10">
    <property type="entry name" value="Tetratricopeptide repeat domain"/>
    <property type="match status" value="2"/>
</dbReference>